<keyword evidence="3 7" id="KW-0808">Transferase</keyword>
<comment type="catalytic activity">
    <reaction evidence="5">
        <text>L-lysyl-[protein] + acetyl-CoA = N(6)-acetyl-L-lysyl-[protein] + CoA + H(+)</text>
        <dbReference type="Rhea" id="RHEA:45948"/>
        <dbReference type="Rhea" id="RHEA-COMP:9752"/>
        <dbReference type="Rhea" id="RHEA-COMP:10731"/>
        <dbReference type="ChEBI" id="CHEBI:15378"/>
        <dbReference type="ChEBI" id="CHEBI:29969"/>
        <dbReference type="ChEBI" id="CHEBI:57287"/>
        <dbReference type="ChEBI" id="CHEBI:57288"/>
        <dbReference type="ChEBI" id="CHEBI:61930"/>
        <dbReference type="EC" id="2.3.1.48"/>
    </reaction>
</comment>
<dbReference type="GO" id="GO:0004402">
    <property type="term" value="F:histone acetyltransferase activity"/>
    <property type="evidence" value="ECO:0007669"/>
    <property type="project" value="InterPro"/>
</dbReference>
<dbReference type="EC" id="2.3.1.48" evidence="2"/>
<dbReference type="InterPro" id="IPR037113">
    <property type="entry name" value="Hat1_N_sf"/>
</dbReference>
<dbReference type="SUPFAM" id="SSF55729">
    <property type="entry name" value="Acyl-CoA N-acyltransferases (Nat)"/>
    <property type="match status" value="1"/>
</dbReference>
<keyword evidence="4" id="KW-0012">Acyltransferase</keyword>
<evidence type="ECO:0000256" key="4">
    <source>
        <dbReference type="ARBA" id="ARBA00023315"/>
    </source>
</evidence>
<dbReference type="RefSeq" id="XP_004257607.1">
    <property type="nucleotide sequence ID" value="XM_004257559.1"/>
</dbReference>
<feature type="domain" description="Histone acetyl transferase HAT1 N-terminal" evidence="6">
    <location>
        <begin position="34"/>
        <end position="190"/>
    </location>
</feature>
<organism evidence="7 8">
    <name type="scientific">Entamoeba invadens IP1</name>
    <dbReference type="NCBI Taxonomy" id="370355"/>
    <lineage>
        <taxon>Eukaryota</taxon>
        <taxon>Amoebozoa</taxon>
        <taxon>Evosea</taxon>
        <taxon>Archamoebae</taxon>
        <taxon>Mastigamoebida</taxon>
        <taxon>Entamoebidae</taxon>
        <taxon>Entamoeba</taxon>
    </lineage>
</organism>
<dbReference type="InterPro" id="IPR017380">
    <property type="entry name" value="Hist_AcTrfase_B-typ_cat-su"/>
</dbReference>
<dbReference type="PANTHER" id="PTHR12046">
    <property type="entry name" value="HISTONE ACETYLTRANSFERASE TYPE B CATALYTIC SUBUNIT"/>
    <property type="match status" value="1"/>
</dbReference>
<dbReference type="GeneID" id="14889887"/>
<sequence>MNDKTLINEIIAEVMEDPNVYEKDPLATKDKSFICSAQDSVGLYFVSNRAEAESAVQDRFLENAVDYPDYVHQLFMGDSDIYGYKDLKVHVLFSVYSHQMYIDFSFSQKIGDAEDLVKCLTHFMPPHQRVLTFEEFCMQLEDERYTSKPKGEMIHHFELGDEVYEIYYGTIEQMYTFYTQLFPCITMFIERASCVNKEGKWEFFFLFQVIESKSDITKVEYRIAAQTNTYRFYHYPDTWRLRIGQFITFPNYQRKKLGRYLLTQVYLFILKSKCYDLTVEDACLEFQRLRTFVEIKMLEEKKLSPPVDVNADVLSLCPEDFCELARANCGITKVEMEEMYEMLVWAQVRDKPEVMKKLALELKRKVYSETVNELDLLDSDEKRIEMIDRAYAAKVAHFKQIYSALE</sequence>
<name>A0A0A1UB65_ENTIV</name>
<evidence type="ECO:0000259" key="6">
    <source>
        <dbReference type="Pfam" id="PF10394"/>
    </source>
</evidence>
<accession>A0A0A1UB65</accession>
<evidence type="ECO:0000256" key="5">
    <source>
        <dbReference type="ARBA" id="ARBA00048017"/>
    </source>
</evidence>
<evidence type="ECO:0000256" key="2">
    <source>
        <dbReference type="ARBA" id="ARBA00013184"/>
    </source>
</evidence>
<evidence type="ECO:0000313" key="8">
    <source>
        <dbReference type="Proteomes" id="UP000014680"/>
    </source>
</evidence>
<dbReference type="GO" id="GO:0031509">
    <property type="term" value="P:subtelomeric heterochromatin formation"/>
    <property type="evidence" value="ECO:0007669"/>
    <property type="project" value="InterPro"/>
</dbReference>
<dbReference type="OMA" id="ICKANTA"/>
<evidence type="ECO:0000256" key="1">
    <source>
        <dbReference type="ARBA" id="ARBA00010543"/>
    </source>
</evidence>
<proteinExistence type="inferred from homology"/>
<dbReference type="KEGG" id="eiv:EIN_359190"/>
<dbReference type="OrthoDB" id="10253098at2759"/>
<dbReference type="GO" id="GO:0000781">
    <property type="term" value="C:chromosome, telomeric region"/>
    <property type="evidence" value="ECO:0007669"/>
    <property type="project" value="GOC"/>
</dbReference>
<reference evidence="7 8" key="1">
    <citation type="submission" date="2012-10" db="EMBL/GenBank/DDBJ databases">
        <authorList>
            <person name="Zafar N."/>
            <person name="Inman J."/>
            <person name="Hall N."/>
            <person name="Lorenzi H."/>
            <person name="Caler E."/>
        </authorList>
    </citation>
    <scope>NUCLEOTIDE SEQUENCE [LARGE SCALE GENOMIC DNA]</scope>
    <source>
        <strain evidence="7 8">IP1</strain>
    </source>
</reference>
<dbReference type="Pfam" id="PF10394">
    <property type="entry name" value="Hat1_N"/>
    <property type="match status" value="1"/>
</dbReference>
<dbReference type="AlphaFoldDB" id="A0A0A1UB65"/>
<protein>
    <recommendedName>
        <fullName evidence="2">histone acetyltransferase</fullName>
        <ecNumber evidence="2">2.3.1.48</ecNumber>
    </recommendedName>
</protein>
<keyword evidence="8" id="KW-1185">Reference proteome</keyword>
<comment type="similarity">
    <text evidence="1">Belongs to the HAT1 family.</text>
</comment>
<gene>
    <name evidence="7" type="ORF">EIN_359190</name>
</gene>
<dbReference type="GO" id="GO:0005634">
    <property type="term" value="C:nucleus"/>
    <property type="evidence" value="ECO:0007669"/>
    <property type="project" value="InterPro"/>
</dbReference>
<dbReference type="EMBL" id="KB206483">
    <property type="protein sequence ID" value="ELP90836.1"/>
    <property type="molecule type" value="Genomic_DNA"/>
</dbReference>
<evidence type="ECO:0000256" key="3">
    <source>
        <dbReference type="ARBA" id="ARBA00022679"/>
    </source>
</evidence>
<dbReference type="InterPro" id="IPR019467">
    <property type="entry name" value="Hat1_N"/>
</dbReference>
<dbReference type="InterPro" id="IPR016181">
    <property type="entry name" value="Acyl_CoA_acyltransferase"/>
</dbReference>
<dbReference type="Gene3D" id="3.90.360.10">
    <property type="entry name" value="Histone acetyl transferase 1 (HAT1), N-terminal domain"/>
    <property type="match status" value="1"/>
</dbReference>
<dbReference type="VEuPathDB" id="AmoebaDB:EIN_359190"/>
<evidence type="ECO:0000313" key="7">
    <source>
        <dbReference type="EMBL" id="ELP90836.1"/>
    </source>
</evidence>
<dbReference type="Gene3D" id="3.40.630.30">
    <property type="match status" value="1"/>
</dbReference>
<dbReference type="Proteomes" id="UP000014680">
    <property type="component" value="Unassembled WGS sequence"/>
</dbReference>